<dbReference type="RefSeq" id="WP_164917808.1">
    <property type="nucleotide sequence ID" value="NZ_JBALUR010000013.1"/>
</dbReference>
<evidence type="ECO:0000313" key="2">
    <source>
        <dbReference type="EMBL" id="RXG32996.1"/>
    </source>
</evidence>
<sequence>MKRIQLIGLGLIISCGAISQWTAANQNQFAVWVLAIGAVAGIFMVISEYFTSKKE</sequence>
<protein>
    <recommendedName>
        <fullName evidence="4">Lipoprotein</fullName>
    </recommendedName>
</protein>
<keyword evidence="1" id="KW-0812">Transmembrane</keyword>
<evidence type="ECO:0000313" key="3">
    <source>
        <dbReference type="Proteomes" id="UP000290608"/>
    </source>
</evidence>
<dbReference type="EMBL" id="QOVL01000001">
    <property type="protein sequence ID" value="RXG32996.1"/>
    <property type="molecule type" value="Genomic_DNA"/>
</dbReference>
<name>A0A4Q0PQY7_9FLAO</name>
<reference evidence="2 3" key="1">
    <citation type="submission" date="2018-07" db="EMBL/GenBank/DDBJ databases">
        <title>Leeuwenhoekiella genomics.</title>
        <authorList>
            <person name="Tahon G."/>
            <person name="Willems A."/>
        </authorList>
    </citation>
    <scope>NUCLEOTIDE SEQUENCE [LARGE SCALE GENOMIC DNA]</scope>
    <source>
        <strain evidence="2 3">LMG 1345</strain>
    </source>
</reference>
<organism evidence="2 3">
    <name type="scientific">Leeuwenhoekiella marinoflava</name>
    <dbReference type="NCBI Taxonomy" id="988"/>
    <lineage>
        <taxon>Bacteria</taxon>
        <taxon>Pseudomonadati</taxon>
        <taxon>Bacteroidota</taxon>
        <taxon>Flavobacteriia</taxon>
        <taxon>Flavobacteriales</taxon>
        <taxon>Flavobacteriaceae</taxon>
        <taxon>Leeuwenhoekiella</taxon>
    </lineage>
</organism>
<dbReference type="Proteomes" id="UP000290608">
    <property type="component" value="Unassembled WGS sequence"/>
</dbReference>
<keyword evidence="1" id="KW-0472">Membrane</keyword>
<feature type="transmembrane region" description="Helical" evidence="1">
    <location>
        <begin position="29"/>
        <end position="50"/>
    </location>
</feature>
<dbReference type="AlphaFoldDB" id="A0A4Q0PQY7"/>
<proteinExistence type="predicted"/>
<evidence type="ECO:0008006" key="4">
    <source>
        <dbReference type="Google" id="ProtNLM"/>
    </source>
</evidence>
<keyword evidence="1" id="KW-1133">Transmembrane helix</keyword>
<comment type="caution">
    <text evidence="2">The sequence shown here is derived from an EMBL/GenBank/DDBJ whole genome shotgun (WGS) entry which is preliminary data.</text>
</comment>
<gene>
    <name evidence="2" type="ORF">DSL99_88</name>
</gene>
<dbReference type="PROSITE" id="PS51257">
    <property type="entry name" value="PROKAR_LIPOPROTEIN"/>
    <property type="match status" value="1"/>
</dbReference>
<evidence type="ECO:0000256" key="1">
    <source>
        <dbReference type="SAM" id="Phobius"/>
    </source>
</evidence>
<dbReference type="STRING" id="1122159.SAMN02745246_00148"/>
<accession>A0A4Q0PQY7</accession>